<reference evidence="2" key="1">
    <citation type="submission" date="2022-06" db="EMBL/GenBank/DDBJ databases">
        <title>Isolation of gut microbiota from human fecal samples.</title>
        <authorList>
            <person name="Pamer E.G."/>
            <person name="Barat B."/>
            <person name="Waligurski E."/>
            <person name="Medina S."/>
            <person name="Paddock L."/>
            <person name="Mostad J."/>
        </authorList>
    </citation>
    <scope>NUCLEOTIDE SEQUENCE</scope>
    <source>
        <strain evidence="2">DFI.7.96</strain>
    </source>
</reference>
<keyword evidence="1" id="KW-1133">Transmembrane helix</keyword>
<organism evidence="2 3">
    <name type="scientific">Bittarella massiliensis</name>
    <name type="common">ex Durand et al. 2017</name>
    <dbReference type="NCBI Taxonomy" id="1720313"/>
    <lineage>
        <taxon>Bacteria</taxon>
        <taxon>Bacillati</taxon>
        <taxon>Bacillota</taxon>
        <taxon>Clostridia</taxon>
        <taxon>Eubacteriales</taxon>
        <taxon>Oscillospiraceae</taxon>
        <taxon>Bittarella (ex Durand et al. 2017)</taxon>
    </lineage>
</organism>
<protein>
    <submittedName>
        <fullName evidence="2">Uncharacterized protein</fullName>
    </submittedName>
</protein>
<dbReference type="RefSeq" id="WP_185914929.1">
    <property type="nucleotide sequence ID" value="NZ_JACMSD010000001.1"/>
</dbReference>
<name>A0AAW5KAK6_9FIRM</name>
<evidence type="ECO:0000313" key="3">
    <source>
        <dbReference type="Proteomes" id="UP001205063"/>
    </source>
</evidence>
<feature type="transmembrane region" description="Helical" evidence="1">
    <location>
        <begin position="35"/>
        <end position="55"/>
    </location>
</feature>
<comment type="caution">
    <text evidence="2">The sequence shown here is derived from an EMBL/GenBank/DDBJ whole genome shotgun (WGS) entry which is preliminary data.</text>
</comment>
<feature type="transmembrane region" description="Helical" evidence="1">
    <location>
        <begin position="62"/>
        <end position="80"/>
    </location>
</feature>
<evidence type="ECO:0000313" key="2">
    <source>
        <dbReference type="EMBL" id="MCQ4949971.1"/>
    </source>
</evidence>
<gene>
    <name evidence="2" type="ORF">NE646_09895</name>
</gene>
<keyword evidence="1" id="KW-0812">Transmembrane</keyword>
<sequence length="89" mass="9804">MHWLALLGMAVSLAYLALRFCGTRPRREGEGLQLPLGDGCFLLFLAGVAAILYSARRCGLDGGLLTVWMGLLVAEMGLLTCRREQDWTF</sequence>
<proteinExistence type="predicted"/>
<accession>A0AAW5KAK6</accession>
<dbReference type="AlphaFoldDB" id="A0AAW5KAK6"/>
<evidence type="ECO:0000256" key="1">
    <source>
        <dbReference type="SAM" id="Phobius"/>
    </source>
</evidence>
<keyword evidence="1" id="KW-0472">Membrane</keyword>
<dbReference type="Proteomes" id="UP001205063">
    <property type="component" value="Unassembled WGS sequence"/>
</dbReference>
<dbReference type="EMBL" id="JANGAB010000005">
    <property type="protein sequence ID" value="MCQ4949971.1"/>
    <property type="molecule type" value="Genomic_DNA"/>
</dbReference>